<name>A0A183ENU1_9BILA</name>
<organism evidence="4">
    <name type="scientific">Gongylonema pulchrum</name>
    <dbReference type="NCBI Taxonomy" id="637853"/>
    <lineage>
        <taxon>Eukaryota</taxon>
        <taxon>Metazoa</taxon>
        <taxon>Ecdysozoa</taxon>
        <taxon>Nematoda</taxon>
        <taxon>Chromadorea</taxon>
        <taxon>Rhabditida</taxon>
        <taxon>Spirurina</taxon>
        <taxon>Spiruromorpha</taxon>
        <taxon>Spiruroidea</taxon>
        <taxon>Gongylonematidae</taxon>
        <taxon>Gongylonema</taxon>
    </lineage>
</organism>
<evidence type="ECO:0000313" key="3">
    <source>
        <dbReference type="Proteomes" id="UP000271098"/>
    </source>
</evidence>
<sequence length="243" mass="27546">MGTRAWTPNPHRATSLEDNGVQSRRSKSVGRYVGVEAELQQQQQHSHVNGRMHLSSETGTDLGGTQFGPSLMQRYSTNRFALERSRTRHFHLPPYRFEKQRCRMEPALLPPPMLPFPETARCLHCGLPCYSLSGSEVEYIFKTFGEKDIHKQWFAEQLDELIKATAIGQRLDQSATYLQSLIDCLKACTTNTKSSRPLLAYTSSDKCHCRLQQLTNVTSPFFPSTVCAGPYLHQIHVVFVLTT</sequence>
<reference evidence="2 3" key="2">
    <citation type="submission" date="2018-11" db="EMBL/GenBank/DDBJ databases">
        <authorList>
            <consortium name="Pathogen Informatics"/>
        </authorList>
    </citation>
    <scope>NUCLEOTIDE SEQUENCE [LARGE SCALE GENOMIC DNA]</scope>
</reference>
<evidence type="ECO:0000313" key="4">
    <source>
        <dbReference type="WBParaSite" id="GPUH_0002265901-mRNA-1"/>
    </source>
</evidence>
<evidence type="ECO:0000256" key="1">
    <source>
        <dbReference type="SAM" id="MobiDB-lite"/>
    </source>
</evidence>
<accession>A0A183ENU1</accession>
<feature type="region of interest" description="Disordered" evidence="1">
    <location>
        <begin position="1"/>
        <end position="29"/>
    </location>
</feature>
<reference evidence="4" key="1">
    <citation type="submission" date="2016-06" db="UniProtKB">
        <authorList>
            <consortium name="WormBaseParasite"/>
        </authorList>
    </citation>
    <scope>IDENTIFICATION</scope>
</reference>
<proteinExistence type="predicted"/>
<protein>
    <submittedName>
        <fullName evidence="2 4">Uncharacterized protein</fullName>
    </submittedName>
</protein>
<dbReference type="EMBL" id="UYRT01095576">
    <property type="protein sequence ID" value="VDN40324.1"/>
    <property type="molecule type" value="Genomic_DNA"/>
</dbReference>
<evidence type="ECO:0000313" key="2">
    <source>
        <dbReference type="EMBL" id="VDN40324.1"/>
    </source>
</evidence>
<gene>
    <name evidence="2" type="ORF">GPUH_LOCUS22633</name>
</gene>
<dbReference type="OrthoDB" id="73680at2759"/>
<dbReference type="AlphaFoldDB" id="A0A183ENU1"/>
<keyword evidence="3" id="KW-1185">Reference proteome</keyword>
<dbReference type="Proteomes" id="UP000271098">
    <property type="component" value="Unassembled WGS sequence"/>
</dbReference>
<dbReference type="WBParaSite" id="GPUH_0002265901-mRNA-1">
    <property type="protein sequence ID" value="GPUH_0002265901-mRNA-1"/>
    <property type="gene ID" value="GPUH_0002265901"/>
</dbReference>